<dbReference type="SUPFAM" id="SSF51735">
    <property type="entry name" value="NAD(P)-binding Rossmann-fold domains"/>
    <property type="match status" value="1"/>
</dbReference>
<evidence type="ECO:0000313" key="3">
    <source>
        <dbReference type="EMBL" id="OLN22377.1"/>
    </source>
</evidence>
<comment type="caution">
    <text evidence="3">The sequence shown here is derived from an EMBL/GenBank/DDBJ whole genome shotgun (WGS) entry which is preliminary data.</text>
</comment>
<dbReference type="InterPro" id="IPR002347">
    <property type="entry name" value="SDR_fam"/>
</dbReference>
<dbReference type="Proteomes" id="UP000185568">
    <property type="component" value="Unassembled WGS sequence"/>
</dbReference>
<dbReference type="EMBL" id="MSDU01000020">
    <property type="protein sequence ID" value="OLN22377.1"/>
    <property type="molecule type" value="Genomic_DNA"/>
</dbReference>
<dbReference type="PRINTS" id="PR00081">
    <property type="entry name" value="GDHRDH"/>
</dbReference>
<dbReference type="PROSITE" id="PS00061">
    <property type="entry name" value="ADH_SHORT"/>
    <property type="match status" value="1"/>
</dbReference>
<reference evidence="3 4" key="1">
    <citation type="submission" date="2016-12" db="EMBL/GenBank/DDBJ databases">
        <title>Domibacillus antri genome sequencing.</title>
        <authorList>
            <person name="Verma A."/>
            <person name="Krishnamurthi S."/>
        </authorList>
    </citation>
    <scope>NUCLEOTIDE SEQUENCE [LARGE SCALE GENOMIC DNA]</scope>
    <source>
        <strain evidence="3 4">XD80</strain>
    </source>
</reference>
<dbReference type="InterPro" id="IPR036291">
    <property type="entry name" value="NAD(P)-bd_dom_sf"/>
</dbReference>
<dbReference type="AlphaFoldDB" id="A0A1Q8Q4W7"/>
<keyword evidence="2" id="KW-0560">Oxidoreductase</keyword>
<name>A0A1Q8Q4W7_9BACI</name>
<dbReference type="PANTHER" id="PTHR24321:SF8">
    <property type="entry name" value="ESTRADIOL 17-BETA-DEHYDROGENASE 8-RELATED"/>
    <property type="match status" value="1"/>
</dbReference>
<dbReference type="STRING" id="1714264.BTO30_09960"/>
<dbReference type="RefSeq" id="WP_075398578.1">
    <property type="nucleotide sequence ID" value="NZ_MSDU01000020.1"/>
</dbReference>
<gene>
    <name evidence="3" type="ORF">BTO30_09960</name>
</gene>
<evidence type="ECO:0000313" key="4">
    <source>
        <dbReference type="Proteomes" id="UP000185568"/>
    </source>
</evidence>
<proteinExistence type="inferred from homology"/>
<organism evidence="3 4">
    <name type="scientific">Domibacillus antri</name>
    <dbReference type="NCBI Taxonomy" id="1714264"/>
    <lineage>
        <taxon>Bacteria</taxon>
        <taxon>Bacillati</taxon>
        <taxon>Bacillota</taxon>
        <taxon>Bacilli</taxon>
        <taxon>Bacillales</taxon>
        <taxon>Bacillaceae</taxon>
        <taxon>Domibacillus</taxon>
    </lineage>
</organism>
<dbReference type="OrthoDB" id="9803333at2"/>
<dbReference type="GO" id="GO:0016491">
    <property type="term" value="F:oxidoreductase activity"/>
    <property type="evidence" value="ECO:0007669"/>
    <property type="project" value="UniProtKB-KW"/>
</dbReference>
<dbReference type="FunFam" id="3.40.50.720:FF:000084">
    <property type="entry name" value="Short-chain dehydrogenase reductase"/>
    <property type="match status" value="1"/>
</dbReference>
<dbReference type="InterPro" id="IPR020904">
    <property type="entry name" value="Sc_DH/Rdtase_CS"/>
</dbReference>
<evidence type="ECO:0000256" key="2">
    <source>
        <dbReference type="ARBA" id="ARBA00023002"/>
    </source>
</evidence>
<dbReference type="Pfam" id="PF13561">
    <property type="entry name" value="adh_short_C2"/>
    <property type="match status" value="1"/>
</dbReference>
<accession>A0A1Q8Q4W7</accession>
<dbReference type="Gene3D" id="3.40.50.720">
    <property type="entry name" value="NAD(P)-binding Rossmann-like Domain"/>
    <property type="match status" value="1"/>
</dbReference>
<evidence type="ECO:0000256" key="1">
    <source>
        <dbReference type="ARBA" id="ARBA00006484"/>
    </source>
</evidence>
<dbReference type="PRINTS" id="PR00080">
    <property type="entry name" value="SDRFAMILY"/>
</dbReference>
<keyword evidence="4" id="KW-1185">Reference proteome</keyword>
<dbReference type="PANTHER" id="PTHR24321">
    <property type="entry name" value="DEHYDROGENASES, SHORT CHAIN"/>
    <property type="match status" value="1"/>
</dbReference>
<comment type="similarity">
    <text evidence="1">Belongs to the short-chain dehydrogenases/reductases (SDR) family.</text>
</comment>
<dbReference type="GO" id="GO:0008206">
    <property type="term" value="P:bile acid metabolic process"/>
    <property type="evidence" value="ECO:0007669"/>
    <property type="project" value="UniProtKB-ARBA"/>
</dbReference>
<sequence length="246" mass="27022">MLFNEKTVIVTGGANGIGKAAAAAFAREGAYTVILDVNDEAGRLAVEEWNSTGWKTAFYRVDAGNEEDIKNVFQKIVEQRGQIDILINNAGISFFWSIWDIKKKDWDEIMTTNAASVFFCSREASRYMPSGSAIVNMCSTRQSMSEPNTELYAASKGAIFSLTHSLALTLGEKGIRVNSISPGWIETGDRSALRPEDHRQHPAGRVGKPEDVAKACLYLADPDNTFITGENIVIDGGMTRKMIYLP</sequence>
<protein>
    <submittedName>
        <fullName evidence="3">3-ketoacyl-ACP reductase</fullName>
    </submittedName>
</protein>